<name>A0ABW4J8G6_9LACO</name>
<sequence>MQVEEKKQIAAMSALHEIQDGMIIGLGTGTTVQYFLEGLATRIKNEGLEIIGVSTSDRTTRAANALNIPIEDLDNVDHIDITVDGAGEIDKYFQGIKDGGAAHEYEKMVAISSNKNIWIVDDSKMVETLGHNLPLPVEVVPYGSTKVLRRLDNEGLNPKFRMVDETNYYFTHEHNYVIDLHLESIDHPHYLAAWLSRQVGVLEHGLFLDIVDEVFVGTDDGVQHLIAKREKRR</sequence>
<comment type="caution">
    <text evidence="2">Lacks conserved residue(s) required for the propagation of feature annotation.</text>
</comment>
<comment type="catalytic activity">
    <reaction evidence="2">
        <text>aldehydo-D-ribose 5-phosphate = D-ribulose 5-phosphate</text>
        <dbReference type="Rhea" id="RHEA:14657"/>
        <dbReference type="ChEBI" id="CHEBI:58121"/>
        <dbReference type="ChEBI" id="CHEBI:58273"/>
        <dbReference type="EC" id="5.3.1.6"/>
    </reaction>
</comment>
<dbReference type="InterPro" id="IPR020672">
    <property type="entry name" value="Ribose5P_isomerase_typA_subgr"/>
</dbReference>
<evidence type="ECO:0000313" key="3">
    <source>
        <dbReference type="EMBL" id="MFD1672208.1"/>
    </source>
</evidence>
<reference evidence="4" key="1">
    <citation type="journal article" date="2019" name="Int. J. Syst. Evol. Microbiol.">
        <title>The Global Catalogue of Microorganisms (GCM) 10K type strain sequencing project: providing services to taxonomists for standard genome sequencing and annotation.</title>
        <authorList>
            <consortium name="The Broad Institute Genomics Platform"/>
            <consortium name="The Broad Institute Genome Sequencing Center for Infectious Disease"/>
            <person name="Wu L."/>
            <person name="Ma J."/>
        </authorList>
    </citation>
    <scope>NUCLEOTIDE SEQUENCE [LARGE SCALE GENOMIC DNA]</scope>
    <source>
        <strain evidence="4">CCM 8896</strain>
    </source>
</reference>
<dbReference type="Gene3D" id="3.40.50.1360">
    <property type="match status" value="1"/>
</dbReference>
<dbReference type="PANTHER" id="PTHR11934:SF0">
    <property type="entry name" value="RIBOSE-5-PHOSPHATE ISOMERASE"/>
    <property type="match status" value="1"/>
</dbReference>
<keyword evidence="1 2" id="KW-0413">Isomerase</keyword>
<dbReference type="EC" id="5.3.1.6" evidence="2"/>
<dbReference type="NCBIfam" id="TIGR00021">
    <property type="entry name" value="rpiA"/>
    <property type="match status" value="1"/>
</dbReference>
<dbReference type="EMBL" id="JBHTOP010000023">
    <property type="protein sequence ID" value="MFD1672208.1"/>
    <property type="molecule type" value="Genomic_DNA"/>
</dbReference>
<comment type="function">
    <text evidence="2">Catalyzes the reversible conversion of ribose-5-phosphate to ribulose 5-phosphate.</text>
</comment>
<dbReference type="PANTHER" id="PTHR11934">
    <property type="entry name" value="RIBOSE-5-PHOSPHATE ISOMERASE"/>
    <property type="match status" value="1"/>
</dbReference>
<evidence type="ECO:0000256" key="2">
    <source>
        <dbReference type="HAMAP-Rule" id="MF_00170"/>
    </source>
</evidence>
<comment type="caution">
    <text evidence="3">The sequence shown here is derived from an EMBL/GenBank/DDBJ whole genome shotgun (WGS) entry which is preliminary data.</text>
</comment>
<evidence type="ECO:0000256" key="1">
    <source>
        <dbReference type="ARBA" id="ARBA00023235"/>
    </source>
</evidence>
<organism evidence="3 4">
    <name type="scientific">Agrilactobacillus yilanensis</name>
    <dbReference type="NCBI Taxonomy" id="2485997"/>
    <lineage>
        <taxon>Bacteria</taxon>
        <taxon>Bacillati</taxon>
        <taxon>Bacillota</taxon>
        <taxon>Bacilli</taxon>
        <taxon>Lactobacillales</taxon>
        <taxon>Lactobacillaceae</taxon>
        <taxon>Agrilactobacillus</taxon>
    </lineage>
</organism>
<dbReference type="SUPFAM" id="SSF75445">
    <property type="entry name" value="D-ribose-5-phosphate isomerase (RpiA), lid domain"/>
    <property type="match status" value="1"/>
</dbReference>
<comment type="pathway">
    <text evidence="2">Carbohydrate degradation; pentose phosphate pathway; D-ribose 5-phosphate from D-ribulose 5-phosphate (non-oxidative stage): step 1/1.</text>
</comment>
<dbReference type="InterPro" id="IPR037171">
    <property type="entry name" value="NagB/RpiA_transferase-like"/>
</dbReference>
<gene>
    <name evidence="2 3" type="primary">rpiA</name>
    <name evidence="3" type="ORF">ACFQ5M_08870</name>
</gene>
<comment type="similarity">
    <text evidence="2">Belongs to the ribose 5-phosphate isomerase family.</text>
</comment>
<protein>
    <recommendedName>
        <fullName evidence="2">Ribose-5-phosphate isomerase A</fullName>
        <ecNumber evidence="2">5.3.1.6</ecNumber>
    </recommendedName>
    <alternativeName>
        <fullName evidence="2">Phosphoriboisomerase A</fullName>
        <shortName evidence="2">PRI</shortName>
    </alternativeName>
</protein>
<evidence type="ECO:0000313" key="4">
    <source>
        <dbReference type="Proteomes" id="UP001597267"/>
    </source>
</evidence>
<proteinExistence type="inferred from homology"/>
<feature type="binding site" evidence="2">
    <location>
        <begin position="28"/>
        <end position="31"/>
    </location>
    <ligand>
        <name>substrate</name>
    </ligand>
</feature>
<dbReference type="Gene3D" id="3.30.70.260">
    <property type="match status" value="1"/>
</dbReference>
<dbReference type="RefSeq" id="WP_125714797.1">
    <property type="nucleotide sequence ID" value="NZ_JBHTOP010000023.1"/>
</dbReference>
<dbReference type="InterPro" id="IPR004788">
    <property type="entry name" value="Ribose5P_isomerase_type_A"/>
</dbReference>
<dbReference type="CDD" id="cd01398">
    <property type="entry name" value="RPI_A"/>
    <property type="match status" value="1"/>
</dbReference>
<dbReference type="NCBIfam" id="NF001924">
    <property type="entry name" value="PRK00702.1"/>
    <property type="match status" value="1"/>
</dbReference>
<dbReference type="Proteomes" id="UP001597267">
    <property type="component" value="Unassembled WGS sequence"/>
</dbReference>
<dbReference type="SUPFAM" id="SSF100950">
    <property type="entry name" value="NagB/RpiA/CoA transferase-like"/>
    <property type="match status" value="1"/>
</dbReference>
<keyword evidence="4" id="KW-1185">Reference proteome</keyword>
<comment type="subunit">
    <text evidence="2">Homodimer.</text>
</comment>
<dbReference type="HAMAP" id="MF_00170">
    <property type="entry name" value="Rib_5P_isom_A"/>
    <property type="match status" value="1"/>
</dbReference>
<accession>A0ABW4J8G6</accession>
<feature type="active site" description="Proton acceptor" evidence="2">
    <location>
        <position position="106"/>
    </location>
</feature>
<dbReference type="GO" id="GO:0004751">
    <property type="term" value="F:ribose-5-phosphate isomerase activity"/>
    <property type="evidence" value="ECO:0007669"/>
    <property type="project" value="UniProtKB-EC"/>
</dbReference>
<feature type="binding site" evidence="2">
    <location>
        <position position="124"/>
    </location>
    <ligand>
        <name>substrate</name>
    </ligand>
</feature>
<dbReference type="Pfam" id="PF06026">
    <property type="entry name" value="Rib_5-P_isom_A"/>
    <property type="match status" value="1"/>
</dbReference>